<gene>
    <name evidence="1" type="ORF">GCM10017161_34670</name>
</gene>
<keyword evidence="2" id="KW-1185">Reference proteome</keyword>
<reference evidence="1" key="2">
    <citation type="submission" date="2020-09" db="EMBL/GenBank/DDBJ databases">
        <authorList>
            <person name="Sun Q."/>
            <person name="Kim S."/>
        </authorList>
    </citation>
    <scope>NUCLEOTIDE SEQUENCE</scope>
    <source>
        <strain evidence="1">KCTC 42731</strain>
    </source>
</reference>
<comment type="caution">
    <text evidence="1">The sequence shown here is derived from an EMBL/GenBank/DDBJ whole genome shotgun (WGS) entry which is preliminary data.</text>
</comment>
<organism evidence="1 2">
    <name type="scientific">Thalassotalea marina</name>
    <dbReference type="NCBI Taxonomy" id="1673741"/>
    <lineage>
        <taxon>Bacteria</taxon>
        <taxon>Pseudomonadati</taxon>
        <taxon>Pseudomonadota</taxon>
        <taxon>Gammaproteobacteria</taxon>
        <taxon>Alteromonadales</taxon>
        <taxon>Colwelliaceae</taxon>
        <taxon>Thalassotalea</taxon>
    </lineage>
</organism>
<dbReference type="EMBL" id="BNCK01000009">
    <property type="protein sequence ID" value="GHG02770.1"/>
    <property type="molecule type" value="Genomic_DNA"/>
</dbReference>
<protein>
    <submittedName>
        <fullName evidence="1">Uncharacterized protein</fullName>
    </submittedName>
</protein>
<name>A0A919EPA7_9GAMM</name>
<dbReference type="InterPro" id="IPR046689">
    <property type="entry name" value="DUF6559"/>
</dbReference>
<accession>A0A919EPA7</accession>
<evidence type="ECO:0000313" key="2">
    <source>
        <dbReference type="Proteomes" id="UP000623842"/>
    </source>
</evidence>
<proteinExistence type="predicted"/>
<dbReference type="RefSeq" id="WP_189773290.1">
    <property type="nucleotide sequence ID" value="NZ_BNCK01000009.1"/>
</dbReference>
<dbReference type="AlphaFoldDB" id="A0A919EPA7"/>
<reference evidence="1" key="1">
    <citation type="journal article" date="2014" name="Int. J. Syst. Evol. Microbiol.">
        <title>Complete genome sequence of Corynebacterium casei LMG S-19264T (=DSM 44701T), isolated from a smear-ripened cheese.</title>
        <authorList>
            <consortium name="US DOE Joint Genome Institute (JGI-PGF)"/>
            <person name="Walter F."/>
            <person name="Albersmeier A."/>
            <person name="Kalinowski J."/>
            <person name="Ruckert C."/>
        </authorList>
    </citation>
    <scope>NUCLEOTIDE SEQUENCE</scope>
    <source>
        <strain evidence="1">KCTC 42731</strain>
    </source>
</reference>
<dbReference type="Pfam" id="PF20196">
    <property type="entry name" value="DUF6559"/>
    <property type="match status" value="1"/>
</dbReference>
<evidence type="ECO:0000313" key="1">
    <source>
        <dbReference type="EMBL" id="GHG02770.1"/>
    </source>
</evidence>
<sequence length="97" mass="11512">MFKYWSIKKYGSKLLPQLEKHYGENTFYTASQIRTIVYKKDFNPSYLPLGYILFLDPARLDGVLAKEFPEVKVNEYKKEILTFLEEKSYNGFLLTLQ</sequence>
<dbReference type="Proteomes" id="UP000623842">
    <property type="component" value="Unassembled WGS sequence"/>
</dbReference>